<protein>
    <recommendedName>
        <fullName evidence="2">Aminoglycoside phosphotransferase domain-containing protein</fullName>
    </recommendedName>
</protein>
<dbReference type="Gene3D" id="3.90.1200.10">
    <property type="match status" value="1"/>
</dbReference>
<sequence length="464" mass="51782">MVRAQLYRKIIDMVPSRQPDALTPHLYYKLIAANKGFLDTHLSRQPPVMNHNHLNYQVRLDFVHGLLREKFDLPENTKVEPIAYDPECPFKYNNFVYRISLPSPLDKENGVCQSQPGCVAIPSGNSELILRLTNSDAAGMGAADRVENEVAMITLAAAALGPIFKPHVVPRLYDWVGSTSKQGKRQQGWILQELMPGTPLDEKLDDMGLEEKKKIFAQIAKLLKGLQDFPLPASITQFGGLTFDNESNIISAPMTSTGKPTRTPTSRAGTRTDGVRARLEAFVERGLPASFEPLESRDQKVIVHADFTPNNLLFDASSGYITGLIDYDFSCILHPSYEFLRSFDGVGSQFRGWSGIEGREQKALKEAKLHGFPDPLPDDKDGDNGVQWKVAKAWEDELEKAGCKRPMTIPGIDKVADVDALLGSILPWRVTNSDILRRQTDEVIRNCRDENEGVLIQILEHNGF</sequence>
<keyword evidence="4" id="KW-1185">Reference proteome</keyword>
<dbReference type="AlphaFoldDB" id="A0A1V6PG00"/>
<proteinExistence type="predicted"/>
<organism evidence="3 4">
    <name type="scientific">Penicillium decumbens</name>
    <dbReference type="NCBI Taxonomy" id="69771"/>
    <lineage>
        <taxon>Eukaryota</taxon>
        <taxon>Fungi</taxon>
        <taxon>Dikarya</taxon>
        <taxon>Ascomycota</taxon>
        <taxon>Pezizomycotina</taxon>
        <taxon>Eurotiomycetes</taxon>
        <taxon>Eurotiomycetidae</taxon>
        <taxon>Eurotiales</taxon>
        <taxon>Aspergillaceae</taxon>
        <taxon>Penicillium</taxon>
    </lineage>
</organism>
<reference evidence="4" key="1">
    <citation type="journal article" date="2017" name="Nat. Microbiol.">
        <title>Global analysis of biosynthetic gene clusters reveals vast potential of secondary metabolite production in Penicillium species.</title>
        <authorList>
            <person name="Nielsen J.C."/>
            <person name="Grijseels S."/>
            <person name="Prigent S."/>
            <person name="Ji B."/>
            <person name="Dainat J."/>
            <person name="Nielsen K.F."/>
            <person name="Frisvad J.C."/>
            <person name="Workman M."/>
            <person name="Nielsen J."/>
        </authorList>
    </citation>
    <scope>NUCLEOTIDE SEQUENCE [LARGE SCALE GENOMIC DNA]</scope>
    <source>
        <strain evidence="4">IBT 11843</strain>
    </source>
</reference>
<feature type="compositionally biased region" description="Polar residues" evidence="1">
    <location>
        <begin position="252"/>
        <end position="269"/>
    </location>
</feature>
<dbReference type="PANTHER" id="PTHR21310:SF39">
    <property type="entry name" value="AMINOGLYCOSIDE PHOSPHOTRANSFERASE DOMAIN-CONTAINING PROTEIN"/>
    <property type="match status" value="1"/>
</dbReference>
<dbReference type="OMA" id="QGWILQE"/>
<evidence type="ECO:0000313" key="3">
    <source>
        <dbReference type="EMBL" id="OQD75969.1"/>
    </source>
</evidence>
<dbReference type="InterPro" id="IPR002575">
    <property type="entry name" value="Aminoglycoside_PTrfase"/>
</dbReference>
<feature type="region of interest" description="Disordered" evidence="1">
    <location>
        <begin position="252"/>
        <end position="271"/>
    </location>
</feature>
<evidence type="ECO:0000259" key="2">
    <source>
        <dbReference type="Pfam" id="PF01636"/>
    </source>
</evidence>
<dbReference type="PANTHER" id="PTHR21310">
    <property type="entry name" value="AMINOGLYCOSIDE PHOSPHOTRANSFERASE-RELATED-RELATED"/>
    <property type="match status" value="1"/>
</dbReference>
<name>A0A1V6PG00_PENDC</name>
<evidence type="ECO:0000256" key="1">
    <source>
        <dbReference type="SAM" id="MobiDB-lite"/>
    </source>
</evidence>
<dbReference type="OrthoDB" id="2831558at2759"/>
<feature type="domain" description="Aminoglycoside phosphotransferase" evidence="2">
    <location>
        <begin position="125"/>
        <end position="343"/>
    </location>
</feature>
<dbReference type="InterPro" id="IPR051678">
    <property type="entry name" value="AGP_Transferase"/>
</dbReference>
<dbReference type="STRING" id="69771.A0A1V6PG00"/>
<dbReference type="Proteomes" id="UP000191522">
    <property type="component" value="Unassembled WGS sequence"/>
</dbReference>
<comment type="caution">
    <text evidence="3">The sequence shown here is derived from an EMBL/GenBank/DDBJ whole genome shotgun (WGS) entry which is preliminary data.</text>
</comment>
<dbReference type="InterPro" id="IPR011009">
    <property type="entry name" value="Kinase-like_dom_sf"/>
</dbReference>
<dbReference type="Pfam" id="PF01636">
    <property type="entry name" value="APH"/>
    <property type="match status" value="1"/>
</dbReference>
<gene>
    <name evidence="3" type="ORF">PENDEC_c005G06412</name>
</gene>
<dbReference type="SUPFAM" id="SSF56112">
    <property type="entry name" value="Protein kinase-like (PK-like)"/>
    <property type="match status" value="1"/>
</dbReference>
<dbReference type="EMBL" id="MDYL01000005">
    <property type="protein sequence ID" value="OQD75969.1"/>
    <property type="molecule type" value="Genomic_DNA"/>
</dbReference>
<evidence type="ECO:0000313" key="4">
    <source>
        <dbReference type="Proteomes" id="UP000191522"/>
    </source>
</evidence>
<accession>A0A1V6PG00</accession>